<feature type="compositionally biased region" description="Polar residues" evidence="1">
    <location>
        <begin position="213"/>
        <end position="228"/>
    </location>
</feature>
<evidence type="ECO:0000256" key="2">
    <source>
        <dbReference type="SAM" id="SignalP"/>
    </source>
</evidence>
<keyword evidence="2" id="KW-0732">Signal</keyword>
<protein>
    <recommendedName>
        <fullName evidence="5">Adhesin</fullName>
    </recommendedName>
</protein>
<evidence type="ECO:0000313" key="4">
    <source>
        <dbReference type="Proteomes" id="UP000199107"/>
    </source>
</evidence>
<organism evidence="3 4">
    <name type="scientific">Franzmannia pantelleriensis</name>
    <dbReference type="NCBI Taxonomy" id="48727"/>
    <lineage>
        <taxon>Bacteria</taxon>
        <taxon>Pseudomonadati</taxon>
        <taxon>Pseudomonadota</taxon>
        <taxon>Gammaproteobacteria</taxon>
        <taxon>Oceanospirillales</taxon>
        <taxon>Halomonadaceae</taxon>
        <taxon>Franzmannia</taxon>
    </lineage>
</organism>
<proteinExistence type="predicted"/>
<evidence type="ECO:0008006" key="5">
    <source>
        <dbReference type="Google" id="ProtNLM"/>
    </source>
</evidence>
<gene>
    <name evidence="3" type="ORF">SAMN05192555_101146</name>
</gene>
<feature type="signal peptide" evidence="2">
    <location>
        <begin position="1"/>
        <end position="45"/>
    </location>
</feature>
<evidence type="ECO:0000313" key="3">
    <source>
        <dbReference type="EMBL" id="SDK76707.1"/>
    </source>
</evidence>
<dbReference type="RefSeq" id="WP_089656577.1">
    <property type="nucleotide sequence ID" value="NZ_FNGH01000001.1"/>
</dbReference>
<feature type="chain" id="PRO_5011472606" description="Adhesin" evidence="2">
    <location>
        <begin position="46"/>
        <end position="235"/>
    </location>
</feature>
<dbReference type="EMBL" id="FNGH01000001">
    <property type="protein sequence ID" value="SDK76707.1"/>
    <property type="molecule type" value="Genomic_DNA"/>
</dbReference>
<evidence type="ECO:0000256" key="1">
    <source>
        <dbReference type="SAM" id="MobiDB-lite"/>
    </source>
</evidence>
<dbReference type="AlphaFoldDB" id="A0A1G9EKJ2"/>
<name>A0A1G9EKJ2_9GAMM</name>
<feature type="compositionally biased region" description="Polar residues" evidence="1">
    <location>
        <begin position="176"/>
        <end position="197"/>
    </location>
</feature>
<dbReference type="STRING" id="48727.SAMN05192555_101146"/>
<feature type="region of interest" description="Disordered" evidence="1">
    <location>
        <begin position="176"/>
        <end position="235"/>
    </location>
</feature>
<sequence length="235" mass="24163">MMNMKAHQQENWCKRDKGQAGQGAFVPAMAIAALVMALSSSTAFAQQVESPDMQHQHSIFSSYRAASMISGNALSNVSGAININIAAGDSNLQSNSGAIAVGKHAVAENIVVQRVISNSSLSPDKATATISGNALNNASGWVSVNQAAGIQNAQSNTLSVALGIRGSTLTNDNMSQVVSGQQEPTGDQESSSTSQRQVGIEGQALSGSRGVVQVNQSAGRGNATSNNVGMRMSLD</sequence>
<keyword evidence="4" id="KW-1185">Reference proteome</keyword>
<reference evidence="4" key="1">
    <citation type="submission" date="2016-10" db="EMBL/GenBank/DDBJ databases">
        <authorList>
            <person name="Varghese N."/>
            <person name="Submissions S."/>
        </authorList>
    </citation>
    <scope>NUCLEOTIDE SEQUENCE [LARGE SCALE GENOMIC DNA]</scope>
    <source>
        <strain evidence="4">AAP</strain>
    </source>
</reference>
<dbReference type="OrthoDB" id="7008646at2"/>
<dbReference type="Proteomes" id="UP000199107">
    <property type="component" value="Unassembled WGS sequence"/>
</dbReference>
<accession>A0A1G9EKJ2</accession>